<dbReference type="AlphaFoldDB" id="A0A327PRF1"/>
<evidence type="ECO:0000313" key="1">
    <source>
        <dbReference type="EMBL" id="RAI94955.1"/>
    </source>
</evidence>
<dbReference type="RefSeq" id="WP_111609659.1">
    <property type="nucleotide sequence ID" value="NZ_QLLK01000001.1"/>
</dbReference>
<accession>A0A327PRF1</accession>
<protein>
    <submittedName>
        <fullName evidence="1">Uncharacterized protein YbaR (Trm112 family)</fullName>
    </submittedName>
</protein>
<dbReference type="Proteomes" id="UP000249610">
    <property type="component" value="Unassembled WGS sequence"/>
</dbReference>
<sequence>MKLETIEKLCCPFDKHDLTLKIILKDTHENILEGWLNCPSCERIYPIIKGIPIMNPDEYREAHLEQPVLDRWQNQLEGREIKNFRLKESLTNT</sequence>
<dbReference type="SUPFAM" id="SSF158997">
    <property type="entry name" value="Trm112p-like"/>
    <property type="match status" value="1"/>
</dbReference>
<keyword evidence="2" id="KW-1185">Reference proteome</keyword>
<gene>
    <name evidence="1" type="ORF">LV83_00203</name>
</gene>
<dbReference type="Pfam" id="PF03966">
    <property type="entry name" value="Trm112p"/>
    <property type="match status" value="1"/>
</dbReference>
<organism evidence="1 2">
    <name type="scientific">Algoriphagus yeomjeoni</name>
    <dbReference type="NCBI Taxonomy" id="291403"/>
    <lineage>
        <taxon>Bacteria</taxon>
        <taxon>Pseudomonadati</taxon>
        <taxon>Bacteroidota</taxon>
        <taxon>Cytophagia</taxon>
        <taxon>Cytophagales</taxon>
        <taxon>Cyclobacteriaceae</taxon>
        <taxon>Algoriphagus</taxon>
    </lineage>
</organism>
<proteinExistence type="predicted"/>
<name>A0A327PRF1_9BACT</name>
<dbReference type="Gene3D" id="2.20.25.10">
    <property type="match status" value="1"/>
</dbReference>
<dbReference type="EMBL" id="QLLK01000001">
    <property type="protein sequence ID" value="RAI94955.1"/>
    <property type="molecule type" value="Genomic_DNA"/>
</dbReference>
<dbReference type="InterPro" id="IPR005651">
    <property type="entry name" value="Trm112-like"/>
</dbReference>
<evidence type="ECO:0000313" key="2">
    <source>
        <dbReference type="Proteomes" id="UP000249610"/>
    </source>
</evidence>
<reference evidence="1 2" key="1">
    <citation type="submission" date="2018-06" db="EMBL/GenBank/DDBJ databases">
        <title>Genomic Encyclopedia of Archaeal and Bacterial Type Strains, Phase II (KMG-II): from individual species to whole genera.</title>
        <authorList>
            <person name="Goeker M."/>
        </authorList>
    </citation>
    <scope>NUCLEOTIDE SEQUENCE [LARGE SCALE GENOMIC DNA]</scope>
    <source>
        <strain evidence="1 2">DSM 23446</strain>
    </source>
</reference>
<comment type="caution">
    <text evidence="1">The sequence shown here is derived from an EMBL/GenBank/DDBJ whole genome shotgun (WGS) entry which is preliminary data.</text>
</comment>
<dbReference type="OrthoDB" id="678493at2"/>